<dbReference type="PATRIC" id="fig|1346791.3.peg.3983"/>
<dbReference type="Proteomes" id="UP000015523">
    <property type="component" value="Unassembled WGS sequence"/>
</dbReference>
<dbReference type="GO" id="GO:0009279">
    <property type="term" value="C:cell outer membrane"/>
    <property type="evidence" value="ECO:0007669"/>
    <property type="project" value="InterPro"/>
</dbReference>
<accession>T0K142</accession>
<comment type="caution">
    <text evidence="1">The sequence shown here is derived from an EMBL/GenBank/DDBJ whole genome shotgun (WGS) entry which is preliminary data.</text>
</comment>
<dbReference type="Pfam" id="PF05275">
    <property type="entry name" value="CopB"/>
    <property type="match status" value="1"/>
</dbReference>
<evidence type="ECO:0000313" key="2">
    <source>
        <dbReference type="Proteomes" id="UP000015523"/>
    </source>
</evidence>
<dbReference type="InterPro" id="IPR007939">
    <property type="entry name" value="Cu-R_B_prcur"/>
</dbReference>
<dbReference type="GO" id="GO:0005507">
    <property type="term" value="F:copper ion binding"/>
    <property type="evidence" value="ECO:0007669"/>
    <property type="project" value="InterPro"/>
</dbReference>
<organism evidence="1 2">
    <name type="scientific">Sphingobium ummariense RL-3</name>
    <dbReference type="NCBI Taxonomy" id="1346791"/>
    <lineage>
        <taxon>Bacteria</taxon>
        <taxon>Pseudomonadati</taxon>
        <taxon>Pseudomonadota</taxon>
        <taxon>Alphaproteobacteria</taxon>
        <taxon>Sphingomonadales</taxon>
        <taxon>Sphingomonadaceae</taxon>
        <taxon>Sphingobium</taxon>
    </lineage>
</organism>
<dbReference type="STRING" id="1346791.M529_20585"/>
<dbReference type="AlphaFoldDB" id="T0K142"/>
<evidence type="ECO:0000313" key="1">
    <source>
        <dbReference type="EMBL" id="EQB30269.1"/>
    </source>
</evidence>
<evidence type="ECO:0008006" key="3">
    <source>
        <dbReference type="Google" id="ProtNLM"/>
    </source>
</evidence>
<reference evidence="1 2" key="1">
    <citation type="journal article" date="2013" name="Genome Announc.">
        <title>Draft Genome Sequence of Sphingobium ummariense Strain RL-3, a Hexachlorocyclohexane-Degrading Bacterium.</title>
        <authorList>
            <person name="Kohli P."/>
            <person name="Dua A."/>
            <person name="Sangwan N."/>
            <person name="Oldach P."/>
            <person name="Khurana J.P."/>
            <person name="Lal R."/>
        </authorList>
    </citation>
    <scope>NUCLEOTIDE SEQUENCE [LARGE SCALE GENOMIC DNA]</scope>
    <source>
        <strain evidence="1 2">RL-3</strain>
    </source>
</reference>
<proteinExistence type="predicted"/>
<keyword evidence="2" id="KW-1185">Reference proteome</keyword>
<name>T0K142_9SPHN</name>
<dbReference type="eggNOG" id="COG3667">
    <property type="taxonomic scope" value="Bacteria"/>
</dbReference>
<sequence>MPEASIGAGLTDVEFGVRLHYEVSRRFAPYIGLSHQRSVGKTARLSRAAGEDPRATSFVAGLRFWF</sequence>
<gene>
    <name evidence="1" type="ORF">M529_20585</name>
</gene>
<dbReference type="GO" id="GO:0006878">
    <property type="term" value="P:intracellular copper ion homeostasis"/>
    <property type="evidence" value="ECO:0007669"/>
    <property type="project" value="InterPro"/>
</dbReference>
<dbReference type="EMBL" id="AUWY01000123">
    <property type="protein sequence ID" value="EQB30269.1"/>
    <property type="molecule type" value="Genomic_DNA"/>
</dbReference>
<protein>
    <recommendedName>
        <fullName evidence="3">Copper resistance protein B</fullName>
    </recommendedName>
</protein>